<comment type="caution">
    <text evidence="3">The sequence shown here is derived from an EMBL/GenBank/DDBJ whole genome shotgun (WGS) entry which is preliminary data.</text>
</comment>
<evidence type="ECO:0000256" key="2">
    <source>
        <dbReference type="SAM" id="SignalP"/>
    </source>
</evidence>
<gene>
    <name evidence="3" type="ORF">ELY38_15085</name>
</gene>
<reference evidence="3 4" key="1">
    <citation type="submission" date="2018-12" db="EMBL/GenBank/DDBJ databases">
        <title>three novel Halomonas strain isolated from plants.</title>
        <authorList>
            <person name="Sun C."/>
        </authorList>
    </citation>
    <scope>NUCLEOTIDE SEQUENCE [LARGE SCALE GENOMIC DNA]</scope>
    <source>
        <strain evidence="3 4">JCM 18142</strain>
    </source>
</reference>
<keyword evidence="2" id="KW-0732">Signal</keyword>
<proteinExistence type="predicted"/>
<evidence type="ECO:0008006" key="5">
    <source>
        <dbReference type="Google" id="ProtNLM"/>
    </source>
</evidence>
<protein>
    <recommendedName>
        <fullName evidence="5">DUF4124 domain-containing protein</fullName>
    </recommendedName>
</protein>
<dbReference type="OrthoDB" id="6173744at2"/>
<evidence type="ECO:0000313" key="4">
    <source>
        <dbReference type="Proteomes" id="UP000287023"/>
    </source>
</evidence>
<evidence type="ECO:0000313" key="3">
    <source>
        <dbReference type="EMBL" id="RUR29589.1"/>
    </source>
</evidence>
<feature type="signal peptide" evidence="2">
    <location>
        <begin position="1"/>
        <end position="23"/>
    </location>
</feature>
<keyword evidence="4" id="KW-1185">Reference proteome</keyword>
<dbReference type="PROSITE" id="PS51257">
    <property type="entry name" value="PROKAR_LIPOPROTEIN"/>
    <property type="match status" value="1"/>
</dbReference>
<dbReference type="EMBL" id="RZHF01000024">
    <property type="protein sequence ID" value="RUR29589.1"/>
    <property type="molecule type" value="Genomic_DNA"/>
</dbReference>
<evidence type="ECO:0000256" key="1">
    <source>
        <dbReference type="SAM" id="MobiDB-lite"/>
    </source>
</evidence>
<dbReference type="RefSeq" id="WP_127063063.1">
    <property type="nucleotide sequence ID" value="NZ_RZHF01000024.1"/>
</dbReference>
<name>A0A3S1DM02_9GAMM</name>
<dbReference type="Proteomes" id="UP000287023">
    <property type="component" value="Unassembled WGS sequence"/>
</dbReference>
<accession>A0A3S1DM02</accession>
<sequence>MQTHRLRAGMIVFLALITLGSLAGCTTYTWPDGSKKTVLGVAPEDENKRYEEPQAEGVRYRTPGEIPEQQN</sequence>
<feature type="region of interest" description="Disordered" evidence="1">
    <location>
        <begin position="35"/>
        <end position="71"/>
    </location>
</feature>
<dbReference type="AlphaFoldDB" id="A0A3S1DM02"/>
<feature type="chain" id="PRO_5018792792" description="DUF4124 domain-containing protein" evidence="2">
    <location>
        <begin position="24"/>
        <end position="71"/>
    </location>
</feature>
<organism evidence="3 4">
    <name type="scientific">Vreelandella nanhaiensis</name>
    <dbReference type="NCBI Taxonomy" id="1258546"/>
    <lineage>
        <taxon>Bacteria</taxon>
        <taxon>Pseudomonadati</taxon>
        <taxon>Pseudomonadota</taxon>
        <taxon>Gammaproteobacteria</taxon>
        <taxon>Oceanospirillales</taxon>
        <taxon>Halomonadaceae</taxon>
        <taxon>Vreelandella</taxon>
    </lineage>
</organism>